<sequence>MSEALLEAKGQNREFPKTQFTKESPENPILLAGKTEPLKRLCYLKQKQGRSEQEFSPAKEKSRRYNAKTQ</sequence>
<comment type="caution">
    <text evidence="2">The sequence shown here is derived from an EMBL/GenBank/DDBJ whole genome shotgun (WGS) entry which is preliminary data.</text>
</comment>
<organism evidence="2 3">
    <name type="scientific">Mucuna pruriens</name>
    <name type="common">Velvet bean</name>
    <name type="synonym">Dolichos pruriens</name>
    <dbReference type="NCBI Taxonomy" id="157652"/>
    <lineage>
        <taxon>Eukaryota</taxon>
        <taxon>Viridiplantae</taxon>
        <taxon>Streptophyta</taxon>
        <taxon>Embryophyta</taxon>
        <taxon>Tracheophyta</taxon>
        <taxon>Spermatophyta</taxon>
        <taxon>Magnoliopsida</taxon>
        <taxon>eudicotyledons</taxon>
        <taxon>Gunneridae</taxon>
        <taxon>Pentapetalae</taxon>
        <taxon>rosids</taxon>
        <taxon>fabids</taxon>
        <taxon>Fabales</taxon>
        <taxon>Fabaceae</taxon>
        <taxon>Papilionoideae</taxon>
        <taxon>50 kb inversion clade</taxon>
        <taxon>NPAAA clade</taxon>
        <taxon>indigoferoid/millettioid clade</taxon>
        <taxon>Phaseoleae</taxon>
        <taxon>Mucuna</taxon>
    </lineage>
</organism>
<evidence type="ECO:0000313" key="3">
    <source>
        <dbReference type="Proteomes" id="UP000257109"/>
    </source>
</evidence>
<proteinExistence type="predicted"/>
<feature type="region of interest" description="Disordered" evidence="1">
    <location>
        <begin position="1"/>
        <end position="33"/>
    </location>
</feature>
<dbReference type="Proteomes" id="UP000257109">
    <property type="component" value="Unassembled WGS sequence"/>
</dbReference>
<keyword evidence="3" id="KW-1185">Reference proteome</keyword>
<evidence type="ECO:0000313" key="2">
    <source>
        <dbReference type="EMBL" id="RDX81712.1"/>
    </source>
</evidence>
<name>A0A371FTW2_MUCPR</name>
<reference evidence="2" key="1">
    <citation type="submission" date="2018-05" db="EMBL/GenBank/DDBJ databases">
        <title>Draft genome of Mucuna pruriens seed.</title>
        <authorList>
            <person name="Nnadi N.E."/>
            <person name="Vos R."/>
            <person name="Hasami M.H."/>
            <person name="Devisetty U.K."/>
            <person name="Aguiy J.C."/>
        </authorList>
    </citation>
    <scope>NUCLEOTIDE SEQUENCE [LARGE SCALE GENOMIC DNA]</scope>
    <source>
        <strain evidence="2">JCA_2017</strain>
    </source>
</reference>
<feature type="non-terminal residue" evidence="2">
    <location>
        <position position="1"/>
    </location>
</feature>
<feature type="region of interest" description="Disordered" evidence="1">
    <location>
        <begin position="47"/>
        <end position="70"/>
    </location>
</feature>
<gene>
    <name evidence="2" type="ORF">CR513_37583</name>
</gene>
<protein>
    <submittedName>
        <fullName evidence="2">Uncharacterized protein</fullName>
    </submittedName>
</protein>
<accession>A0A371FTW2</accession>
<dbReference type="AlphaFoldDB" id="A0A371FTW2"/>
<evidence type="ECO:0000256" key="1">
    <source>
        <dbReference type="SAM" id="MobiDB-lite"/>
    </source>
</evidence>
<dbReference type="EMBL" id="QJKJ01007849">
    <property type="protein sequence ID" value="RDX81712.1"/>
    <property type="molecule type" value="Genomic_DNA"/>
</dbReference>
<feature type="compositionally biased region" description="Basic residues" evidence="1">
    <location>
        <begin position="61"/>
        <end position="70"/>
    </location>
</feature>
<feature type="compositionally biased region" description="Basic and acidic residues" evidence="1">
    <location>
        <begin position="49"/>
        <end position="60"/>
    </location>
</feature>